<reference evidence="1" key="1">
    <citation type="journal article" date="2022" name="Microbiol. Spectr.">
        <title>Optimizing Conditions in the Acid Tolerance Test for Potential Probiotics Using Response Surface Methodology.</title>
        <authorList>
            <person name="Ko H.I."/>
            <person name="Jeong C.H."/>
            <person name="Hong S.W."/>
            <person name="Eun J.B."/>
            <person name="Kim T.W."/>
        </authorList>
    </citation>
    <scope>NUCLEOTIDE SEQUENCE</scope>
    <source>
        <strain evidence="1">KCKM 0438</strain>
    </source>
</reference>
<evidence type="ECO:0008006" key="3">
    <source>
        <dbReference type="Google" id="ProtNLM"/>
    </source>
</evidence>
<evidence type="ECO:0000313" key="2">
    <source>
        <dbReference type="Proteomes" id="UP001254658"/>
    </source>
</evidence>
<protein>
    <recommendedName>
        <fullName evidence="3">Phage protein</fullName>
    </recommendedName>
</protein>
<organism evidence="1 2">
    <name type="scientific">Lactococcus lactis subsp. cremoris</name>
    <name type="common">Streptococcus cremoris</name>
    <dbReference type="NCBI Taxonomy" id="1359"/>
    <lineage>
        <taxon>Bacteria</taxon>
        <taxon>Bacillati</taxon>
        <taxon>Bacillota</taxon>
        <taxon>Bacilli</taxon>
        <taxon>Lactobacillales</taxon>
        <taxon>Streptococcaceae</taxon>
        <taxon>Lactococcus</taxon>
    </lineage>
</organism>
<dbReference type="EMBL" id="CP133787">
    <property type="protein sequence ID" value="WMX70893.1"/>
    <property type="molecule type" value="Genomic_DNA"/>
</dbReference>
<evidence type="ECO:0000313" key="1">
    <source>
        <dbReference type="EMBL" id="WMX70893.1"/>
    </source>
</evidence>
<dbReference type="RefSeq" id="WP_043737493.1">
    <property type="nucleotide sequence ID" value="NZ_CP070856.1"/>
</dbReference>
<proteinExistence type="predicted"/>
<gene>
    <name evidence="1" type="ORF">RF668_00920</name>
</gene>
<dbReference type="Proteomes" id="UP001254658">
    <property type="component" value="Chromosome"/>
</dbReference>
<dbReference type="AlphaFoldDB" id="A0AAX4AFC2"/>
<reference evidence="1" key="2">
    <citation type="submission" date="2023-09" db="EMBL/GenBank/DDBJ databases">
        <authorList>
            <person name="Kim T.W."/>
        </authorList>
    </citation>
    <scope>NUCLEOTIDE SEQUENCE</scope>
    <source>
        <strain evidence="1">KCKM 0438</strain>
    </source>
</reference>
<accession>A0AAX4AFC2</accession>
<name>A0AAX4AFC2_LACLC</name>
<sequence>MKNIQYLYRLFFQQAEDEQYYYGLKALGTYSSISEVQKAIERYKKRESFIDLPLEYFFIKVVVIDEMTEWINGFTPDPELIADESATDAIGGWRADPNLMTEYEAIRHHLEKNND</sequence>